<sequence>MIAPDPGRAAASGQSVVGTGGDRAVLRLFCFHQAGGTASMFARWQEALGDDVDVRPVQLPGRETRVRETVAREMRALVADLDRELDSQLRAPHVLYGHSMGALVAHALVRRRLTRAAPAPACLVVGAARAPHLPVVLAEATALSDVELGRELVRFGGMSAMMLRYPDWLAAAVALVRADLRVCLSDRPRDLVRLPCPIHAFAGAGDPLVGLDEILAWRAHTAAEFTVRELPGGHFFTRDGHEELMVGLRDLLAPLARSAAGQDEPARSDSWAPSARSGHPFGAGTA</sequence>
<dbReference type="RefSeq" id="WP_165818492.1">
    <property type="nucleotide sequence ID" value="NZ_FZMO01000279.1"/>
</dbReference>
<dbReference type="Gene3D" id="3.40.50.1820">
    <property type="entry name" value="alpha/beta hydrolase"/>
    <property type="match status" value="1"/>
</dbReference>
<gene>
    <name evidence="4" type="ORF">FRACA_350005</name>
</gene>
<evidence type="ECO:0000313" key="4">
    <source>
        <dbReference type="EMBL" id="SNQ49581.1"/>
    </source>
</evidence>
<protein>
    <submittedName>
        <fullName evidence="4">Thioesterase domain protein</fullName>
    </submittedName>
</protein>
<comment type="similarity">
    <text evidence="1">Belongs to the thioesterase family.</text>
</comment>
<reference evidence="4 5" key="1">
    <citation type="submission" date="2017-06" db="EMBL/GenBank/DDBJ databases">
        <authorList>
            <person name="Kim H.J."/>
            <person name="Triplett B.A."/>
        </authorList>
    </citation>
    <scope>NUCLEOTIDE SEQUENCE [LARGE SCALE GENOMIC DNA]</scope>
    <source>
        <strain evidence="4">FRACA_ARgP5</strain>
    </source>
</reference>
<dbReference type="SUPFAM" id="SSF53474">
    <property type="entry name" value="alpha/beta-Hydrolases"/>
    <property type="match status" value="1"/>
</dbReference>
<keyword evidence="5" id="KW-1185">Reference proteome</keyword>
<organism evidence="4 5">
    <name type="scientific">Frankia canadensis</name>
    <dbReference type="NCBI Taxonomy" id="1836972"/>
    <lineage>
        <taxon>Bacteria</taxon>
        <taxon>Bacillati</taxon>
        <taxon>Actinomycetota</taxon>
        <taxon>Actinomycetes</taxon>
        <taxon>Frankiales</taxon>
        <taxon>Frankiaceae</taxon>
        <taxon>Frankia</taxon>
    </lineage>
</organism>
<dbReference type="InterPro" id="IPR012223">
    <property type="entry name" value="TEII"/>
</dbReference>
<dbReference type="GO" id="GO:0008610">
    <property type="term" value="P:lipid biosynthetic process"/>
    <property type="evidence" value="ECO:0007669"/>
    <property type="project" value="TreeGrafter"/>
</dbReference>
<feature type="region of interest" description="Disordered" evidence="2">
    <location>
        <begin position="262"/>
        <end position="286"/>
    </location>
</feature>
<dbReference type="PANTHER" id="PTHR11487:SF0">
    <property type="entry name" value="S-ACYL FATTY ACID SYNTHASE THIOESTERASE, MEDIUM CHAIN"/>
    <property type="match status" value="1"/>
</dbReference>
<evidence type="ECO:0000256" key="1">
    <source>
        <dbReference type="ARBA" id="ARBA00007169"/>
    </source>
</evidence>
<dbReference type="PANTHER" id="PTHR11487">
    <property type="entry name" value="THIOESTERASE"/>
    <property type="match status" value="1"/>
</dbReference>
<name>A0A2I2KV96_9ACTN</name>
<dbReference type="Pfam" id="PF00975">
    <property type="entry name" value="Thioesterase"/>
    <property type="match status" value="1"/>
</dbReference>
<dbReference type="AlphaFoldDB" id="A0A2I2KV96"/>
<dbReference type="EMBL" id="FZMO01000279">
    <property type="protein sequence ID" value="SNQ49581.1"/>
    <property type="molecule type" value="Genomic_DNA"/>
</dbReference>
<dbReference type="InterPro" id="IPR029058">
    <property type="entry name" value="AB_hydrolase_fold"/>
</dbReference>
<dbReference type="InterPro" id="IPR001031">
    <property type="entry name" value="Thioesterase"/>
</dbReference>
<accession>A0A2I2KV96</accession>
<evidence type="ECO:0000256" key="2">
    <source>
        <dbReference type="SAM" id="MobiDB-lite"/>
    </source>
</evidence>
<feature type="domain" description="Thioesterase" evidence="3">
    <location>
        <begin position="27"/>
        <end position="244"/>
    </location>
</feature>
<evidence type="ECO:0000259" key="3">
    <source>
        <dbReference type="Pfam" id="PF00975"/>
    </source>
</evidence>
<dbReference type="Proteomes" id="UP000234331">
    <property type="component" value="Unassembled WGS sequence"/>
</dbReference>
<proteinExistence type="inferred from homology"/>
<evidence type="ECO:0000313" key="5">
    <source>
        <dbReference type="Proteomes" id="UP000234331"/>
    </source>
</evidence>